<dbReference type="SUPFAM" id="SSF102114">
    <property type="entry name" value="Radical SAM enzymes"/>
    <property type="match status" value="1"/>
</dbReference>
<proteinExistence type="predicted"/>
<sequence>MHPDIINVLIDTFNDKWIRINTNGLQIYDEQIENFKNHGKVFIALSLDGVSIKSNYPRFGKNEEKLARIIANLNILIKEKIPIMILCTINQYNILEFPKFVQYLETDYKKEIENGILVLSAHYVTNYNKNNGMPTQSEEQIFLEFLQTSKSLIIEKTKNHYDELGHYVKNKKHRCTIPEWMLCMHFLNKSIIQDGNFISFECGMRGMYEFGKFNINNELNMKEYFKLVKQAERYAIVKSNCESFCFVDWVNFDLILSGQIPIQTAQNWFVMFKDQKVSEFIKKYQDDKILFSDIIYSKKLESGKINHSAFFRGEKCYGAYGIHNISAPGTIARPDKTQGLTAYHVNMTTPYLSRNKGKQYEMSKFELLTAQLSAMAWKQYNGEIYLITDKCGEEYIYAQKAESAWNGILPILDPRDSGIIAERFWASGKIQGMSLVKAPCVMLDMDFIVWEPLCLDGFGLVTAHYELLDDLPQAYPPPSFFIMSKRYSFNPAWDFTANPMNTAFVYIKDNDFKDYYTDESTRFMKFERGTSDNGVRCMIFAEQRIMAMCAVEKGIKTDVLMDVNKLSELQNRFTHIWSAKELLRENEELRNEYIKLCERKIKLLESAKNSM</sequence>
<accession>A0A806KG34</accession>
<dbReference type="InterPro" id="IPR058240">
    <property type="entry name" value="rSAM_sf"/>
</dbReference>
<dbReference type="AlphaFoldDB" id="A0A806KG34"/>
<dbReference type="InterPro" id="IPR013785">
    <property type="entry name" value="Aldolase_TIM"/>
</dbReference>
<evidence type="ECO:0000313" key="2">
    <source>
        <dbReference type="EMBL" id="AGS53585.1"/>
    </source>
</evidence>
<name>A0A806KG34_9BACT</name>
<dbReference type="Gene3D" id="3.20.20.70">
    <property type="entry name" value="Aldolase class I"/>
    <property type="match status" value="1"/>
</dbReference>
<dbReference type="InterPro" id="IPR046621">
    <property type="entry name" value="DUF6734"/>
</dbReference>
<reference evidence="2" key="1">
    <citation type="submission" date="2012-03" db="EMBL/GenBank/DDBJ databases">
        <title>Functional metagenomics reveals considerable lignocellulase gene clusters in the gut microbiome of a wood-feeding higher termite.</title>
        <authorList>
            <person name="Liu N."/>
        </authorList>
    </citation>
    <scope>NUCLEOTIDE SEQUENCE</scope>
</reference>
<feature type="domain" description="DUF6734" evidence="1">
    <location>
        <begin position="360"/>
        <end position="565"/>
    </location>
</feature>
<organism evidence="2">
    <name type="scientific">uncultured bacterium contig00070</name>
    <dbReference type="NCBI Taxonomy" id="1181551"/>
    <lineage>
        <taxon>Bacteria</taxon>
        <taxon>environmental samples</taxon>
    </lineage>
</organism>
<evidence type="ECO:0000259" key="1">
    <source>
        <dbReference type="Pfam" id="PF20508"/>
    </source>
</evidence>
<protein>
    <recommendedName>
        <fullName evidence="1">DUF6734 domain-containing protein</fullName>
    </recommendedName>
</protein>
<dbReference type="EMBL" id="JQ844237">
    <property type="protein sequence ID" value="AGS53585.1"/>
    <property type="molecule type" value="Genomic_DNA"/>
</dbReference>
<dbReference type="Pfam" id="PF20508">
    <property type="entry name" value="DUF6734"/>
    <property type="match status" value="1"/>
</dbReference>